<organism evidence="1 2">
    <name type="scientific">Rhododendron griersonianum</name>
    <dbReference type="NCBI Taxonomy" id="479676"/>
    <lineage>
        <taxon>Eukaryota</taxon>
        <taxon>Viridiplantae</taxon>
        <taxon>Streptophyta</taxon>
        <taxon>Embryophyta</taxon>
        <taxon>Tracheophyta</taxon>
        <taxon>Spermatophyta</taxon>
        <taxon>Magnoliopsida</taxon>
        <taxon>eudicotyledons</taxon>
        <taxon>Gunneridae</taxon>
        <taxon>Pentapetalae</taxon>
        <taxon>asterids</taxon>
        <taxon>Ericales</taxon>
        <taxon>Ericaceae</taxon>
        <taxon>Ericoideae</taxon>
        <taxon>Rhodoreae</taxon>
        <taxon>Rhododendron</taxon>
    </lineage>
</organism>
<keyword evidence="2" id="KW-1185">Reference proteome</keyword>
<comment type="caution">
    <text evidence="1">The sequence shown here is derived from an EMBL/GenBank/DDBJ whole genome shotgun (WGS) entry which is preliminary data.</text>
</comment>
<proteinExistence type="predicted"/>
<accession>A0AAV6KG74</accession>
<dbReference type="Proteomes" id="UP000823749">
    <property type="component" value="Chromosome 4"/>
</dbReference>
<sequence>MSSNTWTHKCTNTFTKCMWPRTHLGGHRPSFDQIPLNIRMCGDLPACGSRHSRWPRPAFIRPSFNLAGHHTI</sequence>
<evidence type="ECO:0000313" key="1">
    <source>
        <dbReference type="EMBL" id="KAG5551315.1"/>
    </source>
</evidence>
<name>A0AAV6KG74_9ERIC</name>
<gene>
    <name evidence="1" type="ORF">RHGRI_009658</name>
</gene>
<dbReference type="AlphaFoldDB" id="A0AAV6KG74"/>
<evidence type="ECO:0000313" key="2">
    <source>
        <dbReference type="Proteomes" id="UP000823749"/>
    </source>
</evidence>
<protein>
    <submittedName>
        <fullName evidence="1">Uncharacterized protein</fullName>
    </submittedName>
</protein>
<reference evidence="1" key="1">
    <citation type="submission" date="2020-08" db="EMBL/GenBank/DDBJ databases">
        <title>Plant Genome Project.</title>
        <authorList>
            <person name="Zhang R.-G."/>
        </authorList>
    </citation>
    <scope>NUCLEOTIDE SEQUENCE</scope>
    <source>
        <strain evidence="1">WSP0</strain>
        <tissue evidence="1">Leaf</tissue>
    </source>
</reference>
<dbReference type="EMBL" id="JACTNZ010000004">
    <property type="protein sequence ID" value="KAG5551315.1"/>
    <property type="molecule type" value="Genomic_DNA"/>
</dbReference>